<evidence type="ECO:0000313" key="5">
    <source>
        <dbReference type="Proteomes" id="UP000306985"/>
    </source>
</evidence>
<dbReference type="OrthoDB" id="23692at2"/>
<dbReference type="Proteomes" id="UP000306985">
    <property type="component" value="Unassembled WGS sequence"/>
</dbReference>
<feature type="transmembrane region" description="Helical" evidence="2">
    <location>
        <begin position="249"/>
        <end position="271"/>
    </location>
</feature>
<dbReference type="SMART" id="SM00267">
    <property type="entry name" value="GGDEF"/>
    <property type="match status" value="1"/>
</dbReference>
<dbReference type="NCBIfam" id="TIGR00254">
    <property type="entry name" value="GGDEF"/>
    <property type="match status" value="1"/>
</dbReference>
<dbReference type="AlphaFoldDB" id="A0A4V6CRN5"/>
<evidence type="ECO:0000313" key="4">
    <source>
        <dbReference type="EMBL" id="TKV56835.1"/>
    </source>
</evidence>
<feature type="transmembrane region" description="Helical" evidence="2">
    <location>
        <begin position="193"/>
        <end position="214"/>
    </location>
</feature>
<name>A0A4V6CRN5_9ACTN</name>
<dbReference type="CDD" id="cd01949">
    <property type="entry name" value="GGDEF"/>
    <property type="match status" value="1"/>
</dbReference>
<evidence type="ECO:0000256" key="2">
    <source>
        <dbReference type="SAM" id="Phobius"/>
    </source>
</evidence>
<feature type="compositionally biased region" description="Low complexity" evidence="1">
    <location>
        <begin position="457"/>
        <end position="470"/>
    </location>
</feature>
<dbReference type="SUPFAM" id="SSF55073">
    <property type="entry name" value="Nucleotide cyclase"/>
    <property type="match status" value="1"/>
</dbReference>
<gene>
    <name evidence="4" type="ORF">FDO65_18500</name>
</gene>
<evidence type="ECO:0000259" key="3">
    <source>
        <dbReference type="PROSITE" id="PS50887"/>
    </source>
</evidence>
<feature type="transmembrane region" description="Helical" evidence="2">
    <location>
        <begin position="59"/>
        <end position="81"/>
    </location>
</feature>
<keyword evidence="2" id="KW-0472">Membrane</keyword>
<feature type="transmembrane region" description="Helical" evidence="2">
    <location>
        <begin position="117"/>
        <end position="146"/>
    </location>
</feature>
<keyword evidence="5" id="KW-1185">Reference proteome</keyword>
<protein>
    <submittedName>
        <fullName evidence="4">GGDEF domain-containing protein</fullName>
    </submittedName>
</protein>
<dbReference type="Pfam" id="PF00990">
    <property type="entry name" value="GGDEF"/>
    <property type="match status" value="1"/>
</dbReference>
<dbReference type="EMBL" id="SZZH01000006">
    <property type="protein sequence ID" value="TKV56835.1"/>
    <property type="molecule type" value="Genomic_DNA"/>
</dbReference>
<dbReference type="GO" id="GO:0052621">
    <property type="term" value="F:diguanylate cyclase activity"/>
    <property type="evidence" value="ECO:0007669"/>
    <property type="project" value="TreeGrafter"/>
</dbReference>
<organism evidence="4 5">
    <name type="scientific">Nakamurella flava</name>
    <dbReference type="NCBI Taxonomy" id="2576308"/>
    <lineage>
        <taxon>Bacteria</taxon>
        <taxon>Bacillati</taxon>
        <taxon>Actinomycetota</taxon>
        <taxon>Actinomycetes</taxon>
        <taxon>Nakamurellales</taxon>
        <taxon>Nakamurellaceae</taxon>
        <taxon>Nakamurella</taxon>
    </lineage>
</organism>
<feature type="region of interest" description="Disordered" evidence="1">
    <location>
        <begin position="438"/>
        <end position="497"/>
    </location>
</feature>
<proteinExistence type="predicted"/>
<feature type="region of interest" description="Disordered" evidence="1">
    <location>
        <begin position="1"/>
        <end position="28"/>
    </location>
</feature>
<feature type="transmembrane region" description="Helical" evidence="2">
    <location>
        <begin position="158"/>
        <end position="181"/>
    </location>
</feature>
<feature type="domain" description="GGDEF" evidence="3">
    <location>
        <begin position="319"/>
        <end position="451"/>
    </location>
</feature>
<feature type="compositionally biased region" description="Low complexity" evidence="1">
    <location>
        <begin position="485"/>
        <end position="497"/>
    </location>
</feature>
<keyword evidence="2" id="KW-1133">Transmembrane helix</keyword>
<dbReference type="InterPro" id="IPR000160">
    <property type="entry name" value="GGDEF_dom"/>
</dbReference>
<feature type="compositionally biased region" description="Basic residues" evidence="1">
    <location>
        <begin position="1"/>
        <end position="12"/>
    </location>
</feature>
<dbReference type="PANTHER" id="PTHR45138">
    <property type="entry name" value="REGULATORY COMPONENTS OF SENSORY TRANSDUCTION SYSTEM"/>
    <property type="match status" value="1"/>
</dbReference>
<accession>A0A4V6CRN5</accession>
<keyword evidence="2" id="KW-0812">Transmembrane</keyword>
<dbReference type="InterPro" id="IPR029787">
    <property type="entry name" value="Nucleotide_cyclase"/>
</dbReference>
<dbReference type="InterPro" id="IPR050469">
    <property type="entry name" value="Diguanylate_Cyclase"/>
</dbReference>
<comment type="caution">
    <text evidence="4">The sequence shown here is derived from an EMBL/GenBank/DDBJ whole genome shotgun (WGS) entry which is preliminary data.</text>
</comment>
<dbReference type="InterPro" id="IPR043128">
    <property type="entry name" value="Rev_trsase/Diguanyl_cyclase"/>
</dbReference>
<sequence length="497" mass="51653">MAGRALVHHGRLARPLDPPGHTVTGADPDWTAGTPVLADGVAAPFTPWRGLPLAARRGVVAAVLAALAGVLTVGVATRWAGGDPRSLTAPGLWLLCWLAVIVDAVPRTRPLRNTKALGAFVPSLAIAIAAVLAFGSAGVLVFAVTGVTGPLLLRREPWRVLLATALSVTHGLVIVVALAAVTRGVDWTAAVTGWLVLPLTLVAATASLAVGWAVDRWLRRLFGPTGLTAVERRLRPRRTSWYLPLTAPIPAALVVVEPALLPLLGLAIVAAQLGVARVASQTALAGLDPLTGIANRSALAAALHRRLARRAGGADTAADPVTLLLADLDGFKQINDIHGHLVGDQVLAVVGQRIQAAVRAADLPARMGGDEFAVLLERGGRRGDLSGICGRIRAAVGEPLTVGRSTFRPQLTFGWAQADRVESATELIARADLELYRRKAERKSPRPSRPTPPAAGPPTASATPGAASSRSHPRTWASPTWSGPVAGVGARRAGSER</sequence>
<reference evidence="4 5" key="1">
    <citation type="submission" date="2019-05" db="EMBL/GenBank/DDBJ databases">
        <title>Nakamurella sp. N5BH11, whole genome shotgun sequence.</title>
        <authorList>
            <person name="Tuo L."/>
        </authorList>
    </citation>
    <scope>NUCLEOTIDE SEQUENCE [LARGE SCALE GENOMIC DNA]</scope>
    <source>
        <strain evidence="4 5">N5BH11</strain>
    </source>
</reference>
<feature type="compositionally biased region" description="Pro residues" evidence="1">
    <location>
        <begin position="447"/>
        <end position="456"/>
    </location>
</feature>
<dbReference type="PANTHER" id="PTHR45138:SF9">
    <property type="entry name" value="DIGUANYLATE CYCLASE DGCM-RELATED"/>
    <property type="match status" value="1"/>
</dbReference>
<evidence type="ECO:0000256" key="1">
    <source>
        <dbReference type="SAM" id="MobiDB-lite"/>
    </source>
</evidence>
<dbReference type="PROSITE" id="PS50887">
    <property type="entry name" value="GGDEF"/>
    <property type="match status" value="1"/>
</dbReference>
<dbReference type="Gene3D" id="3.30.70.270">
    <property type="match status" value="1"/>
</dbReference>